<comment type="caution">
    <text evidence="1">The sequence shown here is derived from an EMBL/GenBank/DDBJ whole genome shotgun (WGS) entry which is preliminary data.</text>
</comment>
<name>A0A9Q5CVL4_CLOBE</name>
<reference evidence="1" key="1">
    <citation type="submission" date="2020-05" db="EMBL/GenBank/DDBJ databases">
        <title>Genomic insights into acetone-butanol-ethanol (ABE) fermentation by sequencing solventogenic clostridia strains.</title>
        <authorList>
            <person name="Brown S."/>
        </authorList>
    </citation>
    <scope>NUCLEOTIDE SEQUENCE</scope>
    <source>
        <strain evidence="1">DJ126</strain>
    </source>
</reference>
<gene>
    <name evidence="1" type="ORF">DFH45_004217</name>
</gene>
<evidence type="ECO:0000313" key="2">
    <source>
        <dbReference type="Proteomes" id="UP000821656"/>
    </source>
</evidence>
<dbReference type="EMBL" id="JABSXK010000001">
    <property type="protein sequence ID" value="NRV11254.1"/>
    <property type="molecule type" value="Genomic_DNA"/>
</dbReference>
<sequence>MNTLLYSVASENIAVGISLAEVVPLSLVMSFPQEHATVGATSAIRNPQLYSPATETTEYSFFRRVIT</sequence>
<accession>A0A9Q5CVL4</accession>
<dbReference type="RefSeq" id="WP_077850259.1">
    <property type="nucleotide sequence ID" value="NZ_CP016090.1"/>
</dbReference>
<dbReference type="Proteomes" id="UP000821656">
    <property type="component" value="Unassembled WGS sequence"/>
</dbReference>
<organism evidence="1 2">
    <name type="scientific">Clostridium beijerinckii</name>
    <name type="common">Clostridium MP</name>
    <dbReference type="NCBI Taxonomy" id="1520"/>
    <lineage>
        <taxon>Bacteria</taxon>
        <taxon>Bacillati</taxon>
        <taxon>Bacillota</taxon>
        <taxon>Clostridia</taxon>
        <taxon>Eubacteriales</taxon>
        <taxon>Clostridiaceae</taxon>
        <taxon>Clostridium</taxon>
    </lineage>
</organism>
<dbReference type="AlphaFoldDB" id="A0A9Q5CVL4"/>
<evidence type="ECO:0000313" key="1">
    <source>
        <dbReference type="EMBL" id="NRV11254.1"/>
    </source>
</evidence>
<protein>
    <submittedName>
        <fullName evidence="1">Uncharacterized protein</fullName>
    </submittedName>
</protein>
<proteinExistence type="predicted"/>